<proteinExistence type="predicted"/>
<evidence type="ECO:0000313" key="2">
    <source>
        <dbReference type="Proteomes" id="UP000177328"/>
    </source>
</evidence>
<reference evidence="1 2" key="1">
    <citation type="journal article" date="2016" name="Nat. Commun.">
        <title>Thousands of microbial genomes shed light on interconnected biogeochemical processes in an aquifer system.</title>
        <authorList>
            <person name="Anantharaman K."/>
            <person name="Brown C.T."/>
            <person name="Hug L.A."/>
            <person name="Sharon I."/>
            <person name="Castelle C.J."/>
            <person name="Probst A.J."/>
            <person name="Thomas B.C."/>
            <person name="Singh A."/>
            <person name="Wilkins M.J."/>
            <person name="Karaoz U."/>
            <person name="Brodie E.L."/>
            <person name="Williams K.H."/>
            <person name="Hubbard S.S."/>
            <person name="Banfield J.F."/>
        </authorList>
    </citation>
    <scope>NUCLEOTIDE SEQUENCE [LARGE SCALE GENOMIC DNA]</scope>
</reference>
<name>A0A1F5KJQ8_9BACT</name>
<protein>
    <submittedName>
        <fullName evidence="1">Uncharacterized protein</fullName>
    </submittedName>
</protein>
<organism evidence="1 2">
    <name type="scientific">Candidatus Daviesbacteria bacterium RIFCSPHIGHO2_02_FULL_43_12</name>
    <dbReference type="NCBI Taxonomy" id="1797776"/>
    <lineage>
        <taxon>Bacteria</taxon>
        <taxon>Candidatus Daviesiibacteriota</taxon>
    </lineage>
</organism>
<dbReference type="EMBL" id="MFDD01000002">
    <property type="protein sequence ID" value="OGE41132.1"/>
    <property type="molecule type" value="Genomic_DNA"/>
</dbReference>
<evidence type="ECO:0000313" key="1">
    <source>
        <dbReference type="EMBL" id="OGE41132.1"/>
    </source>
</evidence>
<dbReference type="Pfam" id="PF04294">
    <property type="entry name" value="VanW"/>
    <property type="match status" value="1"/>
</dbReference>
<sequence>MLDSIASTILFGFLQLGKPSFEVRPTVLSSHQMSLDNRYPVESVNEVFKDNILLTLNYMNNSVPTKSESADKGLIDWEKVKTSGQYELTLAPNETFAFHDNLLPQFVGKVSKTTNAHFNGSEKFKSDGYLMGDGVCHLASILKWAAADAGLDVLAPTRHDFANIPEVPRDQGVSIYSMPGQGGNSALQNLYITNNKDKTIRFIFDYKDSVLTVSTVELS</sequence>
<dbReference type="Proteomes" id="UP000177328">
    <property type="component" value="Unassembled WGS sequence"/>
</dbReference>
<accession>A0A1F5KJQ8</accession>
<dbReference type="AlphaFoldDB" id="A0A1F5KJQ8"/>
<gene>
    <name evidence="1" type="ORF">A3D25_01185</name>
</gene>
<comment type="caution">
    <text evidence="1">The sequence shown here is derived from an EMBL/GenBank/DDBJ whole genome shotgun (WGS) entry which is preliminary data.</text>
</comment>
<dbReference type="InterPro" id="IPR007391">
    <property type="entry name" value="Vancomycin_resist_VanW"/>
</dbReference>